<feature type="chain" id="PRO_5032679967" description="Ig-like domain-containing protein" evidence="2">
    <location>
        <begin position="30"/>
        <end position="501"/>
    </location>
</feature>
<dbReference type="PANTHER" id="PTHR34677:SF3">
    <property type="entry name" value="BACTERIAL IG-LIKE DOMAIN-CONTAINING PROTEIN"/>
    <property type="match status" value="1"/>
</dbReference>
<protein>
    <recommendedName>
        <fullName evidence="5">Ig-like domain-containing protein</fullName>
    </recommendedName>
</protein>
<evidence type="ECO:0000256" key="1">
    <source>
        <dbReference type="SAM" id="MobiDB-lite"/>
    </source>
</evidence>
<name>A0A852RUG1_9ACTN</name>
<evidence type="ECO:0000256" key="2">
    <source>
        <dbReference type="SAM" id="SignalP"/>
    </source>
</evidence>
<evidence type="ECO:0000313" key="3">
    <source>
        <dbReference type="EMBL" id="NYD32856.1"/>
    </source>
</evidence>
<accession>A0A852RUG1</accession>
<reference evidence="3 4" key="1">
    <citation type="submission" date="2020-07" db="EMBL/GenBank/DDBJ databases">
        <title>Sequencing the genomes of 1000 actinobacteria strains.</title>
        <authorList>
            <person name="Klenk H.-P."/>
        </authorList>
    </citation>
    <scope>NUCLEOTIDE SEQUENCE [LARGE SCALE GENOMIC DNA]</scope>
    <source>
        <strain evidence="3 4">DSM 19082</strain>
    </source>
</reference>
<feature type="signal peptide" evidence="2">
    <location>
        <begin position="1"/>
        <end position="29"/>
    </location>
</feature>
<sequence length="501" mass="53084">MRSLLRAAAALATTAALTAVPSLTSPAHAGQVGVVISIKGAGKVTVESGSIEDGPTVCDWTSEVDERVVNTCERMRNEEPLVATTWLRPEAAPGSWATGNWSGCDLIEIDDGVPLCGLQSGPFSTVEKTPRISFNDTHVPEMTYAAVSAVPGVDRTFRYDFAADEGVFECAFDGVTPWAPCASGEQRLVGEGAHSFWVRAVDPSGQASALRVVDYTAVETYLLATPPVLTGSTQATFGLTSNSAADYVCQLDDQAPYVCLGQRVGNHTVSGVTEGQHRMRIWGRKGSWQDQVPVSHTWTVDTTAPQTTLTGGEVSGGVMRSTFTAEPGASFRCRVTGPGRSDAWSACTSPVTFTGLTAEGTYTFEVAAYDAVGNLDATPAGWSWLSVPDDEDPIDPGPGHQPQPTPVANAPETGPVTGPGTVRSGRRATYRLSSPTPGATLTCQLRRKRSAPVAAGWRACSTSYVLRTRHLKPGRYTLYVRAGAGTTWDPTPSTRTIAVRR</sequence>
<dbReference type="PANTHER" id="PTHR34677">
    <property type="match status" value="1"/>
</dbReference>
<keyword evidence="4" id="KW-1185">Reference proteome</keyword>
<gene>
    <name evidence="3" type="ORF">BJ958_004402</name>
</gene>
<comment type="caution">
    <text evidence="3">The sequence shown here is derived from an EMBL/GenBank/DDBJ whole genome shotgun (WGS) entry which is preliminary data.</text>
</comment>
<feature type="compositionally biased region" description="Pro residues" evidence="1">
    <location>
        <begin position="395"/>
        <end position="405"/>
    </location>
</feature>
<dbReference type="RefSeq" id="WP_179728976.1">
    <property type="nucleotide sequence ID" value="NZ_BAABEF010000001.1"/>
</dbReference>
<organism evidence="3 4">
    <name type="scientific">Nocardioides kongjuensis</name>
    <dbReference type="NCBI Taxonomy" id="349522"/>
    <lineage>
        <taxon>Bacteria</taxon>
        <taxon>Bacillati</taxon>
        <taxon>Actinomycetota</taxon>
        <taxon>Actinomycetes</taxon>
        <taxon>Propionibacteriales</taxon>
        <taxon>Nocardioidaceae</taxon>
        <taxon>Nocardioides</taxon>
    </lineage>
</organism>
<keyword evidence="2" id="KW-0732">Signal</keyword>
<dbReference type="Proteomes" id="UP000582231">
    <property type="component" value="Unassembled WGS sequence"/>
</dbReference>
<dbReference type="AlphaFoldDB" id="A0A852RUG1"/>
<dbReference type="EMBL" id="JACCBF010000001">
    <property type="protein sequence ID" value="NYD32856.1"/>
    <property type="molecule type" value="Genomic_DNA"/>
</dbReference>
<evidence type="ECO:0000313" key="4">
    <source>
        <dbReference type="Proteomes" id="UP000582231"/>
    </source>
</evidence>
<evidence type="ECO:0008006" key="5">
    <source>
        <dbReference type="Google" id="ProtNLM"/>
    </source>
</evidence>
<proteinExistence type="predicted"/>
<feature type="region of interest" description="Disordered" evidence="1">
    <location>
        <begin position="386"/>
        <end position="435"/>
    </location>
</feature>